<reference evidence="1 2" key="1">
    <citation type="journal article" date="2014" name="Genome Announc.">
        <title>Draft genome sequences of eight enterohepatic helicobacter species isolated from both laboratory and wild rodents.</title>
        <authorList>
            <person name="Sheh A."/>
            <person name="Shen Z."/>
            <person name="Fox J.G."/>
        </authorList>
    </citation>
    <scope>NUCLEOTIDE SEQUENCE [LARGE SCALE GENOMIC DNA]</scope>
    <source>
        <strain evidence="1 2">MIT 97-6194</strain>
    </source>
</reference>
<gene>
    <name evidence="1" type="ORF">LS64_003140</name>
</gene>
<evidence type="ECO:0000313" key="1">
    <source>
        <dbReference type="EMBL" id="TLD94933.1"/>
    </source>
</evidence>
<evidence type="ECO:0000313" key="2">
    <source>
        <dbReference type="Proteomes" id="UP000029714"/>
    </source>
</evidence>
<name>A0A4U8T601_9HELI</name>
<reference evidence="1 2" key="2">
    <citation type="journal article" date="2016" name="Infect. Immun.">
        <title>Helicobacter saguini, a Novel Helicobacter Isolated from Cotton-Top Tamarins with Ulcerative Colitis, Has Proinflammatory Properties and Induces Typhlocolitis and Dysplasia in Gnotobiotic IL-10-/- Mice.</title>
        <authorList>
            <person name="Shen Z."/>
            <person name="Mannion A."/>
            <person name="Whary M.T."/>
            <person name="Muthupalani S."/>
            <person name="Sheh A."/>
            <person name="Feng Y."/>
            <person name="Gong G."/>
            <person name="Vandamme P."/>
            <person name="Holcombe H.R."/>
            <person name="Paster B.J."/>
            <person name="Fox J.G."/>
        </authorList>
    </citation>
    <scope>NUCLEOTIDE SEQUENCE [LARGE SCALE GENOMIC DNA]</scope>
    <source>
        <strain evidence="1 2">MIT 97-6194</strain>
    </source>
</reference>
<dbReference type="EMBL" id="JRMP02000004">
    <property type="protein sequence ID" value="TLD94933.1"/>
    <property type="molecule type" value="Genomic_DNA"/>
</dbReference>
<proteinExistence type="predicted"/>
<protein>
    <submittedName>
        <fullName evidence="1">Uncharacterized protein</fullName>
    </submittedName>
</protein>
<dbReference type="STRING" id="1548018.LS64_06875"/>
<dbReference type="RefSeq" id="WP_138127238.1">
    <property type="nucleotide sequence ID" value="NZ_JRMP02000004.1"/>
</dbReference>
<feature type="non-terminal residue" evidence="1">
    <location>
        <position position="155"/>
    </location>
</feature>
<sequence>MPKPFIERKNNVMLDARELERQGYTNMHFQGIELKGGIESSKENEECFFYGKYGEVYYLQDSKDSVIANAMKQSRRDSNNKGLNKENKVSNIDCHDFLQKSRNDKLDSKDSTQTLQVFLDSKVLTILNYSLLESSLNIKLESKSKEAKKILSKEL</sequence>
<accession>A0A4U8T601</accession>
<keyword evidence="2" id="KW-1185">Reference proteome</keyword>
<dbReference type="AlphaFoldDB" id="A0A4U8T601"/>
<dbReference type="Proteomes" id="UP000029714">
    <property type="component" value="Unassembled WGS sequence"/>
</dbReference>
<organism evidence="1 2">
    <name type="scientific">Helicobacter saguini</name>
    <dbReference type="NCBI Taxonomy" id="1548018"/>
    <lineage>
        <taxon>Bacteria</taxon>
        <taxon>Pseudomonadati</taxon>
        <taxon>Campylobacterota</taxon>
        <taxon>Epsilonproteobacteria</taxon>
        <taxon>Campylobacterales</taxon>
        <taxon>Helicobacteraceae</taxon>
        <taxon>Helicobacter</taxon>
    </lineage>
</organism>
<dbReference type="OrthoDB" id="5330141at2"/>
<comment type="caution">
    <text evidence="1">The sequence shown here is derived from an EMBL/GenBank/DDBJ whole genome shotgun (WGS) entry which is preliminary data.</text>
</comment>